<dbReference type="Proteomes" id="UP001596978">
    <property type="component" value="Unassembled WGS sequence"/>
</dbReference>
<dbReference type="InterPro" id="IPR001296">
    <property type="entry name" value="Glyco_trans_1"/>
</dbReference>
<name>A0ABW3D0F1_9FLAO</name>
<evidence type="ECO:0000259" key="2">
    <source>
        <dbReference type="Pfam" id="PF00534"/>
    </source>
</evidence>
<keyword evidence="5" id="KW-1185">Reference proteome</keyword>
<feature type="domain" description="Glycosyl transferase family 1" evidence="2">
    <location>
        <begin position="247"/>
        <end position="403"/>
    </location>
</feature>
<protein>
    <submittedName>
        <fullName evidence="4">Glycosyltransferase</fullName>
        <ecNumber evidence="4">2.4.-.-</ecNumber>
    </submittedName>
</protein>
<feature type="domain" description="Glycosyltransferase subfamily 4-like N-terminal" evidence="3">
    <location>
        <begin position="112"/>
        <end position="236"/>
    </location>
</feature>
<gene>
    <name evidence="4" type="ORF">ACFQ1M_08800</name>
</gene>
<dbReference type="SUPFAM" id="SSF53756">
    <property type="entry name" value="UDP-Glycosyltransferase/glycogen phosphorylase"/>
    <property type="match status" value="1"/>
</dbReference>
<dbReference type="Gene3D" id="3.40.50.2000">
    <property type="entry name" value="Glycogen Phosphorylase B"/>
    <property type="match status" value="2"/>
</dbReference>
<dbReference type="RefSeq" id="WP_386406977.1">
    <property type="nucleotide sequence ID" value="NZ_JBHTJH010000004.1"/>
</dbReference>
<dbReference type="EC" id="2.4.-.-" evidence="4"/>
<dbReference type="GO" id="GO:0016757">
    <property type="term" value="F:glycosyltransferase activity"/>
    <property type="evidence" value="ECO:0007669"/>
    <property type="project" value="UniProtKB-KW"/>
</dbReference>
<organism evidence="4 5">
    <name type="scientific">Sungkyunkwania multivorans</name>
    <dbReference type="NCBI Taxonomy" id="1173618"/>
    <lineage>
        <taxon>Bacteria</taxon>
        <taxon>Pseudomonadati</taxon>
        <taxon>Bacteroidota</taxon>
        <taxon>Flavobacteriia</taxon>
        <taxon>Flavobacteriales</taxon>
        <taxon>Flavobacteriaceae</taxon>
        <taxon>Sungkyunkwania</taxon>
    </lineage>
</organism>
<dbReference type="Pfam" id="PF13439">
    <property type="entry name" value="Glyco_transf_4"/>
    <property type="match status" value="1"/>
</dbReference>
<evidence type="ECO:0000259" key="3">
    <source>
        <dbReference type="Pfam" id="PF13439"/>
    </source>
</evidence>
<dbReference type="Pfam" id="PF00534">
    <property type="entry name" value="Glycos_transf_1"/>
    <property type="match status" value="1"/>
</dbReference>
<sequence length="434" mass="49236">MADTRKKVLIITYYWPPSGGSGVQRWLKFVKYLRDFGWEPIIYTPENPDFDIKDASLLEEIPKDIKIVKRPIWEPYKLANFFSKKGQDSTNAGFIDDASSRSVFGKIKYWIRANWFIPDPRRSWVSPSVKFLSKYLKEQPVDVIVSTGPPHSMHLIALKLQEHHDIPWLADFRDPWTNIDFFHKLPFSKGSLAKHHQLEQRVLKNADQVVVVGNTMRQEFLAHTDHVSVILNGHDLPKLATYENTLDKEFSIAYIGSLNEDRNPEMLWQVLGELTQQNVSFAKKIIIRLIGKVSEKVSESIKSFGLKDHLQLVGYVAHSEAQKFQQRSQLLLLLVNNVPSAKGIVTGKVFEYIASGRPILAIGPTDGDLAAILDESGAGTIFDFKDAISLKAHILQLFSTYESGKLVGNASEADKYSRKEGTRQLAKLLNDMTE</sequence>
<evidence type="ECO:0000313" key="5">
    <source>
        <dbReference type="Proteomes" id="UP001596978"/>
    </source>
</evidence>
<comment type="caution">
    <text evidence="4">The sequence shown here is derived from an EMBL/GenBank/DDBJ whole genome shotgun (WGS) entry which is preliminary data.</text>
</comment>
<evidence type="ECO:0000256" key="1">
    <source>
        <dbReference type="ARBA" id="ARBA00022679"/>
    </source>
</evidence>
<dbReference type="InterPro" id="IPR028098">
    <property type="entry name" value="Glyco_trans_4-like_N"/>
</dbReference>
<reference evidence="5" key="1">
    <citation type="journal article" date="2019" name="Int. J. Syst. Evol. Microbiol.">
        <title>The Global Catalogue of Microorganisms (GCM) 10K type strain sequencing project: providing services to taxonomists for standard genome sequencing and annotation.</title>
        <authorList>
            <consortium name="The Broad Institute Genomics Platform"/>
            <consortium name="The Broad Institute Genome Sequencing Center for Infectious Disease"/>
            <person name="Wu L."/>
            <person name="Ma J."/>
        </authorList>
    </citation>
    <scope>NUCLEOTIDE SEQUENCE [LARGE SCALE GENOMIC DNA]</scope>
    <source>
        <strain evidence="5">CCUG 62952</strain>
    </source>
</reference>
<dbReference type="PANTHER" id="PTHR46401">
    <property type="entry name" value="GLYCOSYLTRANSFERASE WBBK-RELATED"/>
    <property type="match status" value="1"/>
</dbReference>
<dbReference type="PANTHER" id="PTHR46401:SF2">
    <property type="entry name" value="GLYCOSYLTRANSFERASE WBBK-RELATED"/>
    <property type="match status" value="1"/>
</dbReference>
<keyword evidence="1 4" id="KW-0808">Transferase</keyword>
<keyword evidence="4" id="KW-0328">Glycosyltransferase</keyword>
<evidence type="ECO:0000313" key="4">
    <source>
        <dbReference type="EMBL" id="MFD0862308.1"/>
    </source>
</evidence>
<proteinExistence type="predicted"/>
<accession>A0ABW3D0F1</accession>
<dbReference type="EMBL" id="JBHTJH010000004">
    <property type="protein sequence ID" value="MFD0862308.1"/>
    <property type="molecule type" value="Genomic_DNA"/>
</dbReference>